<keyword evidence="6 12" id="KW-0067">ATP-binding</keyword>
<dbReference type="NCBIfam" id="TIGR01652">
    <property type="entry name" value="ATPase-Plipid"/>
    <property type="match status" value="1"/>
</dbReference>
<dbReference type="NCBIfam" id="TIGR01494">
    <property type="entry name" value="ATPase_P-type"/>
    <property type="match status" value="1"/>
</dbReference>
<dbReference type="InterPro" id="IPR023214">
    <property type="entry name" value="HAD_sf"/>
</dbReference>
<dbReference type="InterPro" id="IPR032630">
    <property type="entry name" value="P_typ_ATPase_c"/>
</dbReference>
<gene>
    <name evidence="15" type="ORF">PACLA_8A028261</name>
</gene>
<keyword evidence="10 14" id="KW-0472">Membrane</keyword>
<feature type="binding site" evidence="13">
    <location>
        <position position="297"/>
    </location>
    <ligand>
        <name>Mg(2+)</name>
        <dbReference type="ChEBI" id="CHEBI:18420"/>
    </ligand>
</feature>
<evidence type="ECO:0000256" key="1">
    <source>
        <dbReference type="ARBA" id="ARBA00004141"/>
    </source>
</evidence>
<dbReference type="GO" id="GO:0016887">
    <property type="term" value="F:ATP hydrolysis activity"/>
    <property type="evidence" value="ECO:0007669"/>
    <property type="project" value="InterPro"/>
</dbReference>
<feature type="binding site" evidence="12">
    <location>
        <position position="183"/>
    </location>
    <ligand>
        <name>ATP</name>
        <dbReference type="ChEBI" id="CHEBI:30616"/>
    </ligand>
</feature>
<comment type="subcellular location">
    <subcellularLocation>
        <location evidence="1 14">Membrane</location>
        <topology evidence="1 14">Multi-pass membrane protein</topology>
    </subcellularLocation>
</comment>
<protein>
    <recommendedName>
        <fullName evidence="14">Phospholipid-transporting ATPase</fullName>
        <ecNumber evidence="14">7.6.2.1</ecNumber>
    </recommendedName>
</protein>
<dbReference type="GO" id="GO:0005524">
    <property type="term" value="F:ATP binding"/>
    <property type="evidence" value="ECO:0007669"/>
    <property type="project" value="UniProtKB-UniRule"/>
</dbReference>
<evidence type="ECO:0000256" key="3">
    <source>
        <dbReference type="ARBA" id="ARBA00022692"/>
    </source>
</evidence>
<sequence>ASSPDEKAFVEAAHRYGLTFQGTSGENMLVKIGDQVHSYKLLHVLEFDSTRKRMSVIVSETDGTKVMYCKGAEVAILEKTINGPTDTTLSHINSYAEKGLRTLAIAKKVIPQDEYEEMSRKLKEASEAISERDEQLAKVYEEVESKLTLIGATGIEDRLQDEVKETIVSLRDAGMKVWVLTGDKHETAVNISHSCGHVQAGMDVLEIVRKDSVHDVQQSLHSFKERLSIGHQDKKFALVIDGSSLRHAMDGDRELFISVCQGCVAVLCCRMSPLQKAQVVNLIKHSSEKPITLAIGDGANDCSMIQEAHVGIGVMGKEGRQAVRTSDYAIARFKYLRRVLLVHGHLYYIRLATVVQYFFYKNVVFTIPQYLYAFFNAYSQQTLYQSVFLTTFNICWTSLPILLYGIFEQHLRPDTLKAQPVLYRDVSRNKRLSWQDFSFWMLSAVWHGLVIYFGSLLFFDEGILGDKAFGNWSFGQFAYTIVVIVCNLKLGLFSFYWTILSHIVIWGSIIAYILFAIIASCDSW</sequence>
<dbReference type="EC" id="7.6.2.1" evidence="14"/>
<comment type="cofactor">
    <cofactor evidence="13">
        <name>Mg(2+)</name>
        <dbReference type="ChEBI" id="CHEBI:18420"/>
    </cofactor>
</comment>
<evidence type="ECO:0000256" key="4">
    <source>
        <dbReference type="ARBA" id="ARBA00022723"/>
    </source>
</evidence>
<name>A0A6S7IK01_PARCT</name>
<feature type="binding site" evidence="13">
    <location>
        <position position="301"/>
    </location>
    <ligand>
        <name>Mg(2+)</name>
        <dbReference type="ChEBI" id="CHEBI:18420"/>
    </ligand>
</feature>
<dbReference type="OrthoDB" id="377733at2759"/>
<dbReference type="InterPro" id="IPR001757">
    <property type="entry name" value="P_typ_ATPase"/>
</dbReference>
<dbReference type="AlphaFoldDB" id="A0A6S7IK01"/>
<evidence type="ECO:0000256" key="6">
    <source>
        <dbReference type="ARBA" id="ARBA00022840"/>
    </source>
</evidence>
<comment type="catalytic activity">
    <reaction evidence="11 14">
        <text>ATP + H2O + phospholipidSide 1 = ADP + phosphate + phospholipidSide 2.</text>
        <dbReference type="EC" id="7.6.2.1"/>
    </reaction>
</comment>
<evidence type="ECO:0000256" key="12">
    <source>
        <dbReference type="PIRSR" id="PIRSR606539-2"/>
    </source>
</evidence>
<dbReference type="InterPro" id="IPR006539">
    <property type="entry name" value="P-type_ATPase_IV"/>
</dbReference>
<dbReference type="Pfam" id="PF13246">
    <property type="entry name" value="Cation_ATPase"/>
    <property type="match status" value="1"/>
</dbReference>
<dbReference type="InterPro" id="IPR036412">
    <property type="entry name" value="HAD-like_sf"/>
</dbReference>
<feature type="binding site" evidence="12">
    <location>
        <position position="101"/>
    </location>
    <ligand>
        <name>ATP</name>
        <dbReference type="ChEBI" id="CHEBI:30616"/>
    </ligand>
</feature>
<keyword evidence="5 12" id="KW-0547">Nucleotide-binding</keyword>
<feature type="transmembrane region" description="Helical" evidence="14">
    <location>
        <begin position="503"/>
        <end position="521"/>
    </location>
</feature>
<evidence type="ECO:0000256" key="13">
    <source>
        <dbReference type="PIRSR" id="PIRSR606539-3"/>
    </source>
</evidence>
<comment type="similarity">
    <text evidence="2 14">Belongs to the cation transport ATPase (P-type) (TC 3.A.3) family. Type IV subfamily.</text>
</comment>
<evidence type="ECO:0000256" key="8">
    <source>
        <dbReference type="ARBA" id="ARBA00022967"/>
    </source>
</evidence>
<comment type="caution">
    <text evidence="15">The sequence shown here is derived from an EMBL/GenBank/DDBJ whole genome shotgun (WGS) entry which is preliminary data.</text>
</comment>
<dbReference type="SUPFAM" id="SSF81665">
    <property type="entry name" value="Calcium ATPase, transmembrane domain M"/>
    <property type="match status" value="1"/>
</dbReference>
<feature type="binding site" evidence="12">
    <location>
        <position position="6"/>
    </location>
    <ligand>
        <name>ATP</name>
        <dbReference type="ChEBI" id="CHEBI:30616"/>
    </ligand>
</feature>
<feature type="binding site" evidence="12">
    <location>
        <position position="47"/>
    </location>
    <ligand>
        <name>ATP</name>
        <dbReference type="ChEBI" id="CHEBI:30616"/>
    </ligand>
</feature>
<feature type="binding site" evidence="12">
    <location>
        <position position="300"/>
    </location>
    <ligand>
        <name>ATP</name>
        <dbReference type="ChEBI" id="CHEBI:30616"/>
    </ligand>
</feature>
<dbReference type="Pfam" id="PF16212">
    <property type="entry name" value="PhoLip_ATPase_C"/>
    <property type="match status" value="1"/>
</dbReference>
<dbReference type="GO" id="GO:0000287">
    <property type="term" value="F:magnesium ion binding"/>
    <property type="evidence" value="ECO:0007669"/>
    <property type="project" value="UniProtKB-UniRule"/>
</dbReference>
<dbReference type="PANTHER" id="PTHR24092:SF175">
    <property type="entry name" value="PHOSPHOLIPID-TRANSPORTING ATPASE"/>
    <property type="match status" value="1"/>
</dbReference>
<reference evidence="15" key="1">
    <citation type="submission" date="2020-04" db="EMBL/GenBank/DDBJ databases">
        <authorList>
            <person name="Alioto T."/>
            <person name="Alioto T."/>
            <person name="Gomez Garrido J."/>
        </authorList>
    </citation>
    <scope>NUCLEOTIDE SEQUENCE</scope>
    <source>
        <strain evidence="15">A484AB</strain>
    </source>
</reference>
<dbReference type="EMBL" id="CACRXK020010443">
    <property type="protein sequence ID" value="CAB4019415.1"/>
    <property type="molecule type" value="Genomic_DNA"/>
</dbReference>
<feature type="binding site" evidence="12">
    <location>
        <position position="276"/>
    </location>
    <ligand>
        <name>ATP</name>
        <dbReference type="ChEBI" id="CHEBI:30616"/>
    </ligand>
</feature>
<dbReference type="GO" id="GO:0140326">
    <property type="term" value="F:ATPase-coupled intramembrane lipid transporter activity"/>
    <property type="evidence" value="ECO:0007669"/>
    <property type="project" value="UniProtKB-EC"/>
</dbReference>
<proteinExistence type="inferred from homology"/>
<dbReference type="GO" id="GO:0005886">
    <property type="term" value="C:plasma membrane"/>
    <property type="evidence" value="ECO:0007669"/>
    <property type="project" value="TreeGrafter"/>
</dbReference>
<feature type="binding site" evidence="12">
    <location>
        <position position="270"/>
    </location>
    <ligand>
        <name>ATP</name>
        <dbReference type="ChEBI" id="CHEBI:30616"/>
    </ligand>
</feature>
<evidence type="ECO:0000256" key="2">
    <source>
        <dbReference type="ARBA" id="ARBA00008109"/>
    </source>
</evidence>
<accession>A0A6S7IK01</accession>
<feature type="binding site" evidence="12">
    <location>
        <position position="182"/>
    </location>
    <ligand>
        <name>ATP</name>
        <dbReference type="ChEBI" id="CHEBI:30616"/>
    </ligand>
</feature>
<feature type="transmembrane region" description="Helical" evidence="14">
    <location>
        <begin position="471"/>
        <end position="497"/>
    </location>
</feature>
<evidence type="ECO:0000256" key="9">
    <source>
        <dbReference type="ARBA" id="ARBA00022989"/>
    </source>
</evidence>
<dbReference type="GO" id="GO:0045332">
    <property type="term" value="P:phospholipid translocation"/>
    <property type="evidence" value="ECO:0007669"/>
    <property type="project" value="TreeGrafter"/>
</dbReference>
<evidence type="ECO:0000313" key="16">
    <source>
        <dbReference type="Proteomes" id="UP001152795"/>
    </source>
</evidence>
<dbReference type="Proteomes" id="UP001152795">
    <property type="component" value="Unassembled WGS sequence"/>
</dbReference>
<comment type="caution">
    <text evidence="14">Lacks conserved residue(s) required for the propagation of feature annotation.</text>
</comment>
<evidence type="ECO:0000313" key="15">
    <source>
        <dbReference type="EMBL" id="CAB4019415.1"/>
    </source>
</evidence>
<keyword evidence="4 13" id="KW-0479">Metal-binding</keyword>
<evidence type="ECO:0000256" key="10">
    <source>
        <dbReference type="ARBA" id="ARBA00023136"/>
    </source>
</evidence>
<organism evidence="15 16">
    <name type="scientific">Paramuricea clavata</name>
    <name type="common">Red gorgonian</name>
    <name type="synonym">Violescent sea-whip</name>
    <dbReference type="NCBI Taxonomy" id="317549"/>
    <lineage>
        <taxon>Eukaryota</taxon>
        <taxon>Metazoa</taxon>
        <taxon>Cnidaria</taxon>
        <taxon>Anthozoa</taxon>
        <taxon>Octocorallia</taxon>
        <taxon>Malacalcyonacea</taxon>
        <taxon>Plexauridae</taxon>
        <taxon>Paramuricea</taxon>
    </lineage>
</organism>
<dbReference type="InterPro" id="IPR023299">
    <property type="entry name" value="ATPase_P-typ_cyto_dom_N"/>
</dbReference>
<feature type="non-terminal residue" evidence="15">
    <location>
        <position position="524"/>
    </location>
</feature>
<feature type="transmembrane region" description="Helical" evidence="14">
    <location>
        <begin position="387"/>
        <end position="407"/>
    </location>
</feature>
<feature type="binding site" evidence="12">
    <location>
        <position position="181"/>
    </location>
    <ligand>
        <name>ATP</name>
        <dbReference type="ChEBI" id="CHEBI:30616"/>
    </ligand>
</feature>
<keyword evidence="8 14" id="KW-1278">Translocase</keyword>
<dbReference type="Gene3D" id="3.40.1110.10">
    <property type="entry name" value="Calcium-transporting ATPase, cytoplasmic domain N"/>
    <property type="match status" value="1"/>
</dbReference>
<keyword evidence="16" id="KW-1185">Reference proteome</keyword>
<feature type="binding site" evidence="12">
    <location>
        <position position="301"/>
    </location>
    <ligand>
        <name>ATP</name>
        <dbReference type="ChEBI" id="CHEBI:30616"/>
    </ligand>
</feature>
<dbReference type="GO" id="GO:0005783">
    <property type="term" value="C:endoplasmic reticulum"/>
    <property type="evidence" value="ECO:0007669"/>
    <property type="project" value="TreeGrafter"/>
</dbReference>
<evidence type="ECO:0000256" key="7">
    <source>
        <dbReference type="ARBA" id="ARBA00022842"/>
    </source>
</evidence>
<evidence type="ECO:0000256" key="11">
    <source>
        <dbReference type="ARBA" id="ARBA00034036"/>
    </source>
</evidence>
<dbReference type="InterPro" id="IPR023298">
    <property type="entry name" value="ATPase_P-typ_TM_dom_sf"/>
</dbReference>
<keyword evidence="9 14" id="KW-1133">Transmembrane helix</keyword>
<dbReference type="PRINTS" id="PR00119">
    <property type="entry name" value="CATATPASE"/>
</dbReference>
<dbReference type="SUPFAM" id="SSF56784">
    <property type="entry name" value="HAD-like"/>
    <property type="match status" value="1"/>
</dbReference>
<evidence type="ECO:0000256" key="5">
    <source>
        <dbReference type="ARBA" id="ARBA00022741"/>
    </source>
</evidence>
<dbReference type="FunFam" id="3.40.50.1000:FF:000034">
    <property type="entry name" value="Phospholipid-transporting ATPase"/>
    <property type="match status" value="1"/>
</dbReference>
<evidence type="ECO:0000256" key="14">
    <source>
        <dbReference type="RuleBase" id="RU362033"/>
    </source>
</evidence>
<keyword evidence="3 14" id="KW-0812">Transmembrane</keyword>
<dbReference type="Gene3D" id="3.40.50.1000">
    <property type="entry name" value="HAD superfamily/HAD-like"/>
    <property type="match status" value="1"/>
</dbReference>
<feature type="binding site" evidence="12">
    <location>
        <position position="70"/>
    </location>
    <ligand>
        <name>ATP</name>
        <dbReference type="ChEBI" id="CHEBI:30616"/>
    </ligand>
</feature>
<keyword evidence="7 13" id="KW-0460">Magnesium</keyword>
<feature type="transmembrane region" description="Helical" evidence="14">
    <location>
        <begin position="437"/>
        <end position="459"/>
    </location>
</feature>
<dbReference type="SUPFAM" id="SSF81660">
    <property type="entry name" value="Metal cation-transporting ATPase, ATP-binding domain N"/>
    <property type="match status" value="1"/>
</dbReference>
<dbReference type="PANTHER" id="PTHR24092">
    <property type="entry name" value="PROBABLE PHOSPHOLIPID-TRANSPORTING ATPASE"/>
    <property type="match status" value="1"/>
</dbReference>